<protein>
    <recommendedName>
        <fullName evidence="4">Spore coat protein U domain-containing protein</fullName>
    </recommendedName>
</protein>
<evidence type="ECO:0000256" key="1">
    <source>
        <dbReference type="SAM" id="SignalP"/>
    </source>
</evidence>
<feature type="chain" id="PRO_5041973990" description="Spore coat protein U domain-containing protein" evidence="1">
    <location>
        <begin position="24"/>
        <end position="194"/>
    </location>
</feature>
<evidence type="ECO:0000313" key="2">
    <source>
        <dbReference type="EMBL" id="AMU92415.1"/>
    </source>
</evidence>
<reference evidence="2 3" key="2">
    <citation type="journal article" date="2016" name="Genome Announc.">
        <title>Complete Genome Sequence of Sphingopyxis macrogoltabida Strain 203N (NBRC 111659), a Polyethylene Glycol Degrader.</title>
        <authorList>
            <person name="Ohtsubo Y."/>
            <person name="Nonoyama S."/>
            <person name="Nagata Y."/>
            <person name="Numata M."/>
            <person name="Tsuchikane K."/>
            <person name="Hosoyama A."/>
            <person name="Yamazoe A."/>
            <person name="Tsuda M."/>
            <person name="Fujita N."/>
            <person name="Kawai F."/>
        </authorList>
    </citation>
    <scope>NUCLEOTIDE SEQUENCE [LARGE SCALE GENOMIC DNA]</scope>
    <source>
        <strain evidence="2 3">203N</strain>
    </source>
</reference>
<dbReference type="Proteomes" id="UP000076088">
    <property type="component" value="Chromosome"/>
</dbReference>
<sequence length="194" mass="20105">MKAMIRIAAFAAAFAGTSAIAQAQNFSESDQELEMVGEAPAACVLRAPSATAGVNASFDPTGPTSGELRIIQMVNPTTAEPLPTSITLALPVVCNASHRIELRSQNGGLLRDQGNARNRQSGSGFGEFVTYRVGLAWAGQQRDVTSEEARNLSIDAFRGAAGDAVLNVSLPGGGGPLVAGRYSDAIIVEFLVAN</sequence>
<reference evidence="3" key="1">
    <citation type="submission" date="2015-11" db="EMBL/GenBank/DDBJ databases">
        <title>Complete genome sequence of a polyethylene-glycol degrader Sphingopyxis macrogoltabida 203N (NBRC 111659).</title>
        <authorList>
            <person name="Yoshiyuki O."/>
            <person name="Shouta N."/>
            <person name="Nagata Y."/>
            <person name="Numata M."/>
            <person name="Tsuchikane K."/>
            <person name="Hosoyama A."/>
            <person name="Yamazoe A."/>
            <person name="Tsuda M."/>
            <person name="Fujita N."/>
            <person name="Kawai F."/>
        </authorList>
    </citation>
    <scope>NUCLEOTIDE SEQUENCE [LARGE SCALE GENOMIC DNA]</scope>
    <source>
        <strain evidence="3">203N</strain>
    </source>
</reference>
<gene>
    <name evidence="2" type="ORF">ATM17_25705</name>
</gene>
<feature type="signal peptide" evidence="1">
    <location>
        <begin position="1"/>
        <end position="23"/>
    </location>
</feature>
<evidence type="ECO:0000313" key="3">
    <source>
        <dbReference type="Proteomes" id="UP000076088"/>
    </source>
</evidence>
<keyword evidence="1" id="KW-0732">Signal</keyword>
<proteinExistence type="predicted"/>
<dbReference type="KEGG" id="smaz:LH19_25135"/>
<dbReference type="EMBL" id="CP013344">
    <property type="protein sequence ID" value="AMU92415.1"/>
    <property type="molecule type" value="Genomic_DNA"/>
</dbReference>
<dbReference type="RefSeq" id="WP_054732546.1">
    <property type="nucleotide sequence ID" value="NZ_CP009429.1"/>
</dbReference>
<organism evidence="2 3">
    <name type="scientific">Sphingopyxis macrogoltabida</name>
    <name type="common">Sphingomonas macrogoltabidus</name>
    <dbReference type="NCBI Taxonomy" id="33050"/>
    <lineage>
        <taxon>Bacteria</taxon>
        <taxon>Pseudomonadati</taxon>
        <taxon>Pseudomonadota</taxon>
        <taxon>Alphaproteobacteria</taxon>
        <taxon>Sphingomonadales</taxon>
        <taxon>Sphingomonadaceae</taxon>
        <taxon>Sphingopyxis</taxon>
    </lineage>
</organism>
<name>A0AAC9FHD8_SPHMC</name>
<dbReference type="AlphaFoldDB" id="A0AAC9FHD8"/>
<evidence type="ECO:0008006" key="4">
    <source>
        <dbReference type="Google" id="ProtNLM"/>
    </source>
</evidence>
<keyword evidence="3" id="KW-1185">Reference proteome</keyword>
<accession>A0AAC9FHD8</accession>